<dbReference type="Proteomes" id="UP000477311">
    <property type="component" value="Unassembled WGS sequence"/>
</dbReference>
<sequence>MKNSTLTPVLLGILLVFALGTLGLTYLNVQTIREARSLQDVANRINTLRATLDSLAREAIAYSQTNPAIDPILISVGLKNPPANQGSGNRPGSR</sequence>
<dbReference type="AlphaFoldDB" id="A0A6M1RY39"/>
<keyword evidence="1" id="KW-1133">Transmembrane helix</keyword>
<gene>
    <name evidence="2" type="ORF">G4L39_12790</name>
</gene>
<evidence type="ECO:0000256" key="1">
    <source>
        <dbReference type="SAM" id="Phobius"/>
    </source>
</evidence>
<organism evidence="2 3">
    <name type="scientific">Limisphaera ngatamarikiensis</name>
    <dbReference type="NCBI Taxonomy" id="1324935"/>
    <lineage>
        <taxon>Bacteria</taxon>
        <taxon>Pseudomonadati</taxon>
        <taxon>Verrucomicrobiota</taxon>
        <taxon>Verrucomicrobiia</taxon>
        <taxon>Limisphaerales</taxon>
        <taxon>Limisphaeraceae</taxon>
        <taxon>Limisphaera</taxon>
    </lineage>
</organism>
<protein>
    <submittedName>
        <fullName evidence="2">Uncharacterized protein</fullName>
    </submittedName>
</protein>
<reference evidence="2 3" key="1">
    <citation type="submission" date="2020-02" db="EMBL/GenBank/DDBJ databases">
        <title>Draft genome sequence of Limisphaera ngatamarikiensis NGM72.4T, a thermophilic Verrucomicrobia grouped in subdivision 3.</title>
        <authorList>
            <person name="Carere C.R."/>
            <person name="Steen J."/>
            <person name="Hugenholtz P."/>
            <person name="Stott M.B."/>
        </authorList>
    </citation>
    <scope>NUCLEOTIDE SEQUENCE [LARGE SCALE GENOMIC DNA]</scope>
    <source>
        <strain evidence="2 3">NGM72.4</strain>
    </source>
</reference>
<dbReference type="RefSeq" id="WP_165108671.1">
    <property type="nucleotide sequence ID" value="NZ_JAAKYA010000082.1"/>
</dbReference>
<name>A0A6M1RY39_9BACT</name>
<comment type="caution">
    <text evidence="2">The sequence shown here is derived from an EMBL/GenBank/DDBJ whole genome shotgun (WGS) entry which is preliminary data.</text>
</comment>
<dbReference type="EMBL" id="JAAKYA010000082">
    <property type="protein sequence ID" value="NGO40264.1"/>
    <property type="molecule type" value="Genomic_DNA"/>
</dbReference>
<proteinExistence type="predicted"/>
<keyword evidence="3" id="KW-1185">Reference proteome</keyword>
<keyword evidence="1" id="KW-0472">Membrane</keyword>
<keyword evidence="1" id="KW-0812">Transmembrane</keyword>
<accession>A0A6M1RY39</accession>
<evidence type="ECO:0000313" key="3">
    <source>
        <dbReference type="Proteomes" id="UP000477311"/>
    </source>
</evidence>
<evidence type="ECO:0000313" key="2">
    <source>
        <dbReference type="EMBL" id="NGO40264.1"/>
    </source>
</evidence>
<feature type="transmembrane region" description="Helical" evidence="1">
    <location>
        <begin position="6"/>
        <end position="29"/>
    </location>
</feature>